<evidence type="ECO:0000313" key="5">
    <source>
        <dbReference type="EMBL" id="MBB4673917.1"/>
    </source>
</evidence>
<evidence type="ECO:0000256" key="1">
    <source>
        <dbReference type="ARBA" id="ARBA00023015"/>
    </source>
</evidence>
<dbReference type="PRINTS" id="PR00032">
    <property type="entry name" value="HTHARAC"/>
</dbReference>
<feature type="domain" description="HTH araC/xylS-type" evidence="4">
    <location>
        <begin position="12"/>
        <end position="110"/>
    </location>
</feature>
<dbReference type="Proteomes" id="UP000533598">
    <property type="component" value="Unassembled WGS sequence"/>
</dbReference>
<gene>
    <name evidence="5" type="ORF">HNR67_000035</name>
</gene>
<dbReference type="PANTHER" id="PTHR46796">
    <property type="entry name" value="HTH-TYPE TRANSCRIPTIONAL ACTIVATOR RHAS-RELATED"/>
    <property type="match status" value="1"/>
</dbReference>
<accession>A0A7W7C3K3</accession>
<sequence length="131" mass="15004">MGRDVPLARHLLRARDLIDSSYAEPLDIPALARAARVSQSHFSRCFKRAFGETPHRYLLTRRLERAQALLRNRKLTVTQVCLAVGFTSLGSFSTQFRRFVGESPSSYRERAHPAFLPVPGCFVRMMTRPRE</sequence>
<reference evidence="5 6" key="1">
    <citation type="submission" date="2020-08" db="EMBL/GenBank/DDBJ databases">
        <title>Sequencing the genomes of 1000 actinobacteria strains.</title>
        <authorList>
            <person name="Klenk H.-P."/>
        </authorList>
    </citation>
    <scope>NUCLEOTIDE SEQUENCE [LARGE SCALE GENOMIC DNA]</scope>
    <source>
        <strain evidence="5 6">DSM 44230</strain>
    </source>
</reference>
<dbReference type="InterPro" id="IPR020449">
    <property type="entry name" value="Tscrpt_reg_AraC-type_HTH"/>
</dbReference>
<dbReference type="AlphaFoldDB" id="A0A7W7C3K3"/>
<protein>
    <submittedName>
        <fullName evidence="5">AraC-like DNA-binding protein</fullName>
    </submittedName>
</protein>
<dbReference type="GO" id="GO:0003700">
    <property type="term" value="F:DNA-binding transcription factor activity"/>
    <property type="evidence" value="ECO:0007669"/>
    <property type="project" value="InterPro"/>
</dbReference>
<dbReference type="RefSeq" id="WP_184999974.1">
    <property type="nucleotide sequence ID" value="NZ_BAAAUI010000013.1"/>
</dbReference>
<dbReference type="PANTHER" id="PTHR46796:SF6">
    <property type="entry name" value="ARAC SUBFAMILY"/>
    <property type="match status" value="1"/>
</dbReference>
<keyword evidence="2 5" id="KW-0238">DNA-binding</keyword>
<dbReference type="InterPro" id="IPR050204">
    <property type="entry name" value="AraC_XylS_family_regulators"/>
</dbReference>
<dbReference type="PROSITE" id="PS00041">
    <property type="entry name" value="HTH_ARAC_FAMILY_1"/>
    <property type="match status" value="2"/>
</dbReference>
<evidence type="ECO:0000256" key="2">
    <source>
        <dbReference type="ARBA" id="ARBA00023125"/>
    </source>
</evidence>
<proteinExistence type="predicted"/>
<dbReference type="PROSITE" id="PS01124">
    <property type="entry name" value="HTH_ARAC_FAMILY_2"/>
    <property type="match status" value="1"/>
</dbReference>
<dbReference type="SUPFAM" id="SSF46689">
    <property type="entry name" value="Homeodomain-like"/>
    <property type="match status" value="2"/>
</dbReference>
<dbReference type="Gene3D" id="1.10.10.60">
    <property type="entry name" value="Homeodomain-like"/>
    <property type="match status" value="2"/>
</dbReference>
<evidence type="ECO:0000259" key="4">
    <source>
        <dbReference type="PROSITE" id="PS01124"/>
    </source>
</evidence>
<dbReference type="InterPro" id="IPR018060">
    <property type="entry name" value="HTH_AraC"/>
</dbReference>
<organism evidence="5 6">
    <name type="scientific">Crossiella cryophila</name>
    <dbReference type="NCBI Taxonomy" id="43355"/>
    <lineage>
        <taxon>Bacteria</taxon>
        <taxon>Bacillati</taxon>
        <taxon>Actinomycetota</taxon>
        <taxon>Actinomycetes</taxon>
        <taxon>Pseudonocardiales</taxon>
        <taxon>Pseudonocardiaceae</taxon>
        <taxon>Crossiella</taxon>
    </lineage>
</organism>
<comment type="caution">
    <text evidence="5">The sequence shown here is derived from an EMBL/GenBank/DDBJ whole genome shotgun (WGS) entry which is preliminary data.</text>
</comment>
<evidence type="ECO:0000313" key="6">
    <source>
        <dbReference type="Proteomes" id="UP000533598"/>
    </source>
</evidence>
<keyword evidence="3" id="KW-0804">Transcription</keyword>
<dbReference type="SMART" id="SM00342">
    <property type="entry name" value="HTH_ARAC"/>
    <property type="match status" value="1"/>
</dbReference>
<dbReference type="InterPro" id="IPR018062">
    <property type="entry name" value="HTH_AraC-typ_CS"/>
</dbReference>
<keyword evidence="6" id="KW-1185">Reference proteome</keyword>
<dbReference type="Pfam" id="PF12833">
    <property type="entry name" value="HTH_18"/>
    <property type="match status" value="1"/>
</dbReference>
<dbReference type="GO" id="GO:0043565">
    <property type="term" value="F:sequence-specific DNA binding"/>
    <property type="evidence" value="ECO:0007669"/>
    <property type="project" value="InterPro"/>
</dbReference>
<evidence type="ECO:0000256" key="3">
    <source>
        <dbReference type="ARBA" id="ARBA00023163"/>
    </source>
</evidence>
<dbReference type="InterPro" id="IPR009057">
    <property type="entry name" value="Homeodomain-like_sf"/>
</dbReference>
<keyword evidence="1" id="KW-0805">Transcription regulation</keyword>
<name>A0A7W7C3K3_9PSEU</name>
<dbReference type="EMBL" id="JACHMH010000001">
    <property type="protein sequence ID" value="MBB4673917.1"/>
    <property type="molecule type" value="Genomic_DNA"/>
</dbReference>